<evidence type="ECO:0000256" key="8">
    <source>
        <dbReference type="ARBA" id="ARBA00023175"/>
    </source>
</evidence>
<keyword evidence="3" id="KW-0963">Cytoplasm</keyword>
<protein>
    <submittedName>
        <fullName evidence="13">TPR repeat family protein</fullName>
    </submittedName>
</protein>
<dbReference type="SUPFAM" id="SSF48452">
    <property type="entry name" value="TPR-like"/>
    <property type="match status" value="1"/>
</dbReference>
<dbReference type="GO" id="GO:0005737">
    <property type="term" value="C:cytoplasm"/>
    <property type="evidence" value="ECO:0007669"/>
    <property type="project" value="TreeGrafter"/>
</dbReference>
<accession>U7QB68</accession>
<keyword evidence="9" id="KW-0206">Cytoskeleton</keyword>
<evidence type="ECO:0000256" key="1">
    <source>
        <dbReference type="ARBA" id="ARBA00004245"/>
    </source>
</evidence>
<keyword evidence="6 10" id="KW-0802">TPR repeat</keyword>
<dbReference type="InterPro" id="IPR002151">
    <property type="entry name" value="Kinesin_light"/>
</dbReference>
<keyword evidence="5" id="KW-0677">Repeat</keyword>
<evidence type="ECO:0000259" key="12">
    <source>
        <dbReference type="Pfam" id="PF12770"/>
    </source>
</evidence>
<evidence type="ECO:0000313" key="13">
    <source>
        <dbReference type="EMBL" id="ERT04422.1"/>
    </source>
</evidence>
<evidence type="ECO:0000256" key="7">
    <source>
        <dbReference type="ARBA" id="ARBA00023054"/>
    </source>
</evidence>
<dbReference type="InterPro" id="IPR027417">
    <property type="entry name" value="P-loop_NTPase"/>
</dbReference>
<dbReference type="GO" id="GO:0005874">
    <property type="term" value="C:microtubule"/>
    <property type="evidence" value="ECO:0007669"/>
    <property type="project" value="UniProtKB-KW"/>
</dbReference>
<dbReference type="GO" id="GO:0007018">
    <property type="term" value="P:microtubule-based movement"/>
    <property type="evidence" value="ECO:0007669"/>
    <property type="project" value="TreeGrafter"/>
</dbReference>
<comment type="similarity">
    <text evidence="2">Belongs to the kinesin light chain family.</text>
</comment>
<feature type="domain" description="CHAT" evidence="12">
    <location>
        <begin position="22"/>
        <end position="175"/>
    </location>
</feature>
<feature type="domain" description="NB-ARC" evidence="11">
    <location>
        <begin position="227"/>
        <end position="388"/>
    </location>
</feature>
<keyword evidence="8" id="KW-0505">Motor protein</keyword>
<dbReference type="Proteomes" id="UP000017127">
    <property type="component" value="Unassembled WGS sequence"/>
</dbReference>
<comment type="caution">
    <text evidence="13">The sequence shown here is derived from an EMBL/GenBank/DDBJ whole genome shotgun (WGS) entry which is preliminary data.</text>
</comment>
<dbReference type="PROSITE" id="PS50005">
    <property type="entry name" value="TPR"/>
    <property type="match status" value="3"/>
</dbReference>
<dbReference type="PANTHER" id="PTHR45783">
    <property type="entry name" value="KINESIN LIGHT CHAIN"/>
    <property type="match status" value="1"/>
</dbReference>
<evidence type="ECO:0000256" key="9">
    <source>
        <dbReference type="ARBA" id="ARBA00023212"/>
    </source>
</evidence>
<feature type="repeat" description="TPR" evidence="10">
    <location>
        <begin position="724"/>
        <end position="757"/>
    </location>
</feature>
<dbReference type="RefSeq" id="WP_023069311.1">
    <property type="nucleotide sequence ID" value="NZ_AUZM01000098.1"/>
</dbReference>
<dbReference type="InterPro" id="IPR011990">
    <property type="entry name" value="TPR-like_helical_dom_sf"/>
</dbReference>
<evidence type="ECO:0000313" key="14">
    <source>
        <dbReference type="Proteomes" id="UP000017127"/>
    </source>
</evidence>
<dbReference type="Pfam" id="PF13424">
    <property type="entry name" value="TPR_12"/>
    <property type="match status" value="2"/>
</dbReference>
<keyword evidence="4" id="KW-0493">Microtubule</keyword>
<feature type="repeat" description="TPR" evidence="10">
    <location>
        <begin position="640"/>
        <end position="673"/>
    </location>
</feature>
<sequence length="791" mass="89555">MNPIKVLFLASNPKQTQPLDLGKEIREIENKIQASQNRDFLEFKQAWAVRFDELIQRLNEYKPHIVHFSGHGSNTGEIILLDKYDQVQAVNLEAIKALFSTVSKDNIKVVVLNACYSKIIAEAIAEYIDCVIGMNTAINDQAAIDFAANFYGAIASKRSVEQAFTQAKSALMASNISEANIPELIHRENINPAEIILVSDTEDNNKTTIDFPQNLPYSGVIKFVGREKELTNLHEQLQQTERIAITSITGMGGIGKTELALQYSIYHCQQKTYLGGICWLYALDTNVGIEIVNFGKAYLNLNPPDNSDLETQVQYCWRNWQPPEGEVLVIFDDVDKYEKIKPYIPPNNPRFKVLITTRVQGFDSFKELALNVLDEAAALELLTSLVGDRIETELETAKTLCADLGYLPLGLELIGRYLNAKPDLSLAKMRDRLKLEHRSLNPEDSQEMTAKRGVKAAFELSWKELKPEEQQLACSLSLFAFAPIPWSLVESCFPETDEEDLEDWRDYKLVNLSLLQRVEKNTYQFHPLIQEFLKTKLEEFPSQVDEWKRSICQAIVEVAKEIPDTPTRDDILAVTLTIPHIEEVAENLTDWLTDEDLTWPFVGLYQFYNGQGLYSQAEPWSEKCLDLTQNRLGQQHPDVATSLHNLALLYSSQGKYEEAEPLYLQALEMRQQLLGQQHPYVATSLNNLALLYSSQGKYEEAEPLYQQALEMSQQLLGQQHPDVANSLNNLALLYSSQGKYEEAEPLLLQALSIAEKVLGVDHPDTKIFQENLDLLLELKGRGARPCASTDD</sequence>
<evidence type="ECO:0000259" key="11">
    <source>
        <dbReference type="Pfam" id="PF00931"/>
    </source>
</evidence>
<evidence type="ECO:0000256" key="3">
    <source>
        <dbReference type="ARBA" id="ARBA00022490"/>
    </source>
</evidence>
<dbReference type="PATRIC" id="fig|1348334.3.peg.5411"/>
<dbReference type="Pfam" id="PF12770">
    <property type="entry name" value="CHAT"/>
    <property type="match status" value="1"/>
</dbReference>
<dbReference type="Gene3D" id="3.40.50.300">
    <property type="entry name" value="P-loop containing nucleotide triphosphate hydrolases"/>
    <property type="match status" value="1"/>
</dbReference>
<evidence type="ECO:0000256" key="2">
    <source>
        <dbReference type="ARBA" id="ARBA00009622"/>
    </source>
</evidence>
<evidence type="ECO:0000256" key="6">
    <source>
        <dbReference type="ARBA" id="ARBA00022803"/>
    </source>
</evidence>
<dbReference type="GO" id="GO:0019894">
    <property type="term" value="F:kinesin binding"/>
    <property type="evidence" value="ECO:0007669"/>
    <property type="project" value="TreeGrafter"/>
</dbReference>
<dbReference type="GO" id="GO:0043531">
    <property type="term" value="F:ADP binding"/>
    <property type="evidence" value="ECO:0007669"/>
    <property type="project" value="InterPro"/>
</dbReference>
<evidence type="ECO:0000256" key="10">
    <source>
        <dbReference type="PROSITE-ProRule" id="PRU00339"/>
    </source>
</evidence>
<dbReference type="GO" id="GO:0005871">
    <property type="term" value="C:kinesin complex"/>
    <property type="evidence" value="ECO:0007669"/>
    <property type="project" value="InterPro"/>
</dbReference>
<feature type="repeat" description="TPR" evidence="10">
    <location>
        <begin position="682"/>
        <end position="715"/>
    </location>
</feature>
<dbReference type="PANTHER" id="PTHR45783:SF3">
    <property type="entry name" value="KINESIN LIGHT CHAIN"/>
    <property type="match status" value="1"/>
</dbReference>
<proteinExistence type="inferred from homology"/>
<dbReference type="Gene3D" id="1.25.40.10">
    <property type="entry name" value="Tetratricopeptide repeat domain"/>
    <property type="match status" value="1"/>
</dbReference>
<dbReference type="SMART" id="SM00028">
    <property type="entry name" value="TPR"/>
    <property type="match status" value="3"/>
</dbReference>
<dbReference type="InterPro" id="IPR002182">
    <property type="entry name" value="NB-ARC"/>
</dbReference>
<name>U7QB68_9CYAN</name>
<evidence type="ECO:0000256" key="4">
    <source>
        <dbReference type="ARBA" id="ARBA00022701"/>
    </source>
</evidence>
<dbReference type="PRINTS" id="PR00381">
    <property type="entry name" value="KINESINLIGHT"/>
</dbReference>
<gene>
    <name evidence="13" type="ORF">M595_5631</name>
</gene>
<organism evidence="13 14">
    <name type="scientific">Lyngbya aestuarii BL J</name>
    <dbReference type="NCBI Taxonomy" id="1348334"/>
    <lineage>
        <taxon>Bacteria</taxon>
        <taxon>Bacillati</taxon>
        <taxon>Cyanobacteriota</taxon>
        <taxon>Cyanophyceae</taxon>
        <taxon>Oscillatoriophycideae</taxon>
        <taxon>Oscillatoriales</taxon>
        <taxon>Microcoleaceae</taxon>
        <taxon>Lyngbya</taxon>
    </lineage>
</organism>
<dbReference type="PROSITE" id="PS50293">
    <property type="entry name" value="TPR_REGION"/>
    <property type="match status" value="1"/>
</dbReference>
<reference evidence="13 14" key="1">
    <citation type="journal article" date="2013" name="Front. Microbiol.">
        <title>Comparative genomic analyses of the cyanobacterium, Lyngbya aestuarii BL J, a powerful hydrogen producer.</title>
        <authorList>
            <person name="Kothari A."/>
            <person name="Vaughn M."/>
            <person name="Garcia-Pichel F."/>
        </authorList>
    </citation>
    <scope>NUCLEOTIDE SEQUENCE [LARGE SCALE GENOMIC DNA]</scope>
    <source>
        <strain evidence="13 14">BL J</strain>
    </source>
</reference>
<dbReference type="SUPFAM" id="SSF52540">
    <property type="entry name" value="P-loop containing nucleoside triphosphate hydrolases"/>
    <property type="match status" value="1"/>
</dbReference>
<dbReference type="EMBL" id="AUZM01000098">
    <property type="protein sequence ID" value="ERT04422.1"/>
    <property type="molecule type" value="Genomic_DNA"/>
</dbReference>
<keyword evidence="14" id="KW-1185">Reference proteome</keyword>
<dbReference type="InterPro" id="IPR019734">
    <property type="entry name" value="TPR_rpt"/>
</dbReference>
<dbReference type="AlphaFoldDB" id="U7QB68"/>
<dbReference type="InterPro" id="IPR024983">
    <property type="entry name" value="CHAT_dom"/>
</dbReference>
<dbReference type="Pfam" id="PF00931">
    <property type="entry name" value="NB-ARC"/>
    <property type="match status" value="1"/>
</dbReference>
<evidence type="ECO:0000256" key="5">
    <source>
        <dbReference type="ARBA" id="ARBA00022737"/>
    </source>
</evidence>
<keyword evidence="7" id="KW-0175">Coiled coil</keyword>
<comment type="subcellular location">
    <subcellularLocation>
        <location evidence="1">Cytoplasm</location>
        <location evidence="1">Cytoskeleton</location>
    </subcellularLocation>
</comment>